<dbReference type="PROSITE" id="PS00622">
    <property type="entry name" value="HTH_LUXR_1"/>
    <property type="match status" value="1"/>
</dbReference>
<dbReference type="Proteomes" id="UP000189935">
    <property type="component" value="Chromosome I"/>
</dbReference>
<accession>A0A1M6W2W5</accession>
<dbReference type="Gene3D" id="3.40.50.1820">
    <property type="entry name" value="alpha/beta hydrolase"/>
    <property type="match status" value="1"/>
</dbReference>
<dbReference type="OrthoDB" id="27092at2"/>
<dbReference type="AlphaFoldDB" id="A0A1M6W2W5"/>
<dbReference type="InterPro" id="IPR029787">
    <property type="entry name" value="Nucleotide_cyclase"/>
</dbReference>
<dbReference type="SMART" id="SM00421">
    <property type="entry name" value="HTH_LUXR"/>
    <property type="match status" value="1"/>
</dbReference>
<dbReference type="PANTHER" id="PTHR43433">
    <property type="entry name" value="HYDROLASE, ALPHA/BETA FOLD FAMILY PROTEIN"/>
    <property type="match status" value="1"/>
</dbReference>
<dbReference type="InterPro" id="IPR029058">
    <property type="entry name" value="AB_hydrolase_fold"/>
</dbReference>
<dbReference type="Pfam" id="PF00196">
    <property type="entry name" value="GerE"/>
    <property type="match status" value="1"/>
</dbReference>
<evidence type="ECO:0000259" key="1">
    <source>
        <dbReference type="PROSITE" id="PS50043"/>
    </source>
</evidence>
<dbReference type="SUPFAM" id="SSF53474">
    <property type="entry name" value="alpha/beta-Hydrolases"/>
    <property type="match status" value="1"/>
</dbReference>
<dbReference type="CDD" id="cd06170">
    <property type="entry name" value="LuxR_C_like"/>
    <property type="match status" value="1"/>
</dbReference>
<dbReference type="Pfam" id="PF12146">
    <property type="entry name" value="Hydrolase_4"/>
    <property type="match status" value="1"/>
</dbReference>
<dbReference type="PRINTS" id="PR00111">
    <property type="entry name" value="ABHYDROLASE"/>
</dbReference>
<protein>
    <submittedName>
        <fullName evidence="2">Pimeloyl-ACP methyl ester carboxylesterase</fullName>
    </submittedName>
</protein>
<evidence type="ECO:0000313" key="3">
    <source>
        <dbReference type="Proteomes" id="UP000189935"/>
    </source>
</evidence>
<dbReference type="PROSITE" id="PS50043">
    <property type="entry name" value="HTH_LUXR_2"/>
    <property type="match status" value="1"/>
</dbReference>
<dbReference type="EMBL" id="LT670844">
    <property type="protein sequence ID" value="SHK88122.1"/>
    <property type="molecule type" value="Genomic_DNA"/>
</dbReference>
<dbReference type="PRINTS" id="PR00038">
    <property type="entry name" value="HTHLUXR"/>
</dbReference>
<dbReference type="InterPro" id="IPR000073">
    <property type="entry name" value="AB_hydrolase_1"/>
</dbReference>
<reference evidence="2 3" key="1">
    <citation type="submission" date="2016-11" db="EMBL/GenBank/DDBJ databases">
        <authorList>
            <person name="Jaros S."/>
            <person name="Januszkiewicz K."/>
            <person name="Wedrychowicz H."/>
        </authorList>
    </citation>
    <scope>NUCLEOTIDE SEQUENCE [LARGE SCALE GENOMIC DNA]</scope>
    <source>
        <strain evidence="2 3">GAS499</strain>
    </source>
</reference>
<dbReference type="Gene3D" id="3.30.70.1230">
    <property type="entry name" value="Nucleotide cyclase"/>
    <property type="match status" value="1"/>
</dbReference>
<proteinExistence type="predicted"/>
<dbReference type="SUPFAM" id="SSF46894">
    <property type="entry name" value="C-terminal effector domain of the bipartite response regulators"/>
    <property type="match status" value="1"/>
</dbReference>
<dbReference type="InterPro" id="IPR022742">
    <property type="entry name" value="Hydrolase_4"/>
</dbReference>
<dbReference type="RefSeq" id="WP_154071738.1">
    <property type="nucleotide sequence ID" value="NZ_LT670844.1"/>
</dbReference>
<name>A0A1M6W2W5_9BRAD</name>
<organism evidence="2 3">
    <name type="scientific">Bradyrhizobium lablabi</name>
    <dbReference type="NCBI Taxonomy" id="722472"/>
    <lineage>
        <taxon>Bacteria</taxon>
        <taxon>Pseudomonadati</taxon>
        <taxon>Pseudomonadota</taxon>
        <taxon>Alphaproteobacteria</taxon>
        <taxon>Hyphomicrobiales</taxon>
        <taxon>Nitrobacteraceae</taxon>
        <taxon>Bradyrhizobium</taxon>
    </lineage>
</organism>
<gene>
    <name evidence="2" type="ORF">SAMN05444159_4434</name>
</gene>
<dbReference type="InterPro" id="IPR050471">
    <property type="entry name" value="AB_hydrolase"/>
</dbReference>
<evidence type="ECO:0000313" key="2">
    <source>
        <dbReference type="EMBL" id="SHK88122.1"/>
    </source>
</evidence>
<dbReference type="InterPro" id="IPR036388">
    <property type="entry name" value="WH-like_DNA-bd_sf"/>
</dbReference>
<dbReference type="GO" id="GO:0003677">
    <property type="term" value="F:DNA binding"/>
    <property type="evidence" value="ECO:0007669"/>
    <property type="project" value="InterPro"/>
</dbReference>
<dbReference type="PANTHER" id="PTHR43433:SF8">
    <property type="entry name" value="BIFUNCTIONAL LIPASE_ADENYLATE CYCLASE LIPJ"/>
    <property type="match status" value="1"/>
</dbReference>
<dbReference type="GO" id="GO:0006355">
    <property type="term" value="P:regulation of DNA-templated transcription"/>
    <property type="evidence" value="ECO:0007669"/>
    <property type="project" value="InterPro"/>
</dbReference>
<dbReference type="Gene3D" id="1.10.10.10">
    <property type="entry name" value="Winged helix-like DNA-binding domain superfamily/Winged helix DNA-binding domain"/>
    <property type="match status" value="1"/>
</dbReference>
<dbReference type="SUPFAM" id="SSF55073">
    <property type="entry name" value="Nucleotide cyclase"/>
    <property type="match status" value="1"/>
</dbReference>
<dbReference type="InterPro" id="IPR016032">
    <property type="entry name" value="Sig_transdc_resp-reg_C-effctor"/>
</dbReference>
<sequence length="514" mass="55840">MPTIRYAHSGDIRIAYQVVGHGPIDLVFVPGFISNLEVHWEDPGYVHLIRRLSAFTRLIMFDKRGTGLSDRVDASALPGLETRMDDVRAVMDAAGSGRAALLGASEGAAMAALFAATYPSRTRTLILYGAYAHFLTSVMNKNVLEQFLSSIESSWGTGASLANFAPGRLDDPHFGAWWARFERLSATPTTAQALARMNAQIDVRKILPSIRVPTLVLHRANDARVKFSGGRDVAEKIPAARFVEIAGRDHPIWTGDTDRVADEIEEFLTGVRAPPRDNRFLASLLVTRLIAPAATAGRVSDRRWGERTEHLRQQASEAVARYGGTPIGIGPSEISARFDGPARAVRCALELSALARTLEFELASAVHTGEVEMRDGLVSGLALHVTERIAMNAPSGDMLVSGVVHDLVAGSGLRFADREPMEISGLDEAVRIFVAVAEQHLEPVVRTPHAPRLDHLSLREREVLTLVAEGMSNPAIAARLRVSNHTVKRHVANILLKLDLPTRAAAAAFVSRQA</sequence>
<feature type="domain" description="HTH luxR-type" evidence="1">
    <location>
        <begin position="449"/>
        <end position="514"/>
    </location>
</feature>
<dbReference type="InterPro" id="IPR000792">
    <property type="entry name" value="Tscrpt_reg_LuxR_C"/>
</dbReference>